<gene>
    <name evidence="2" type="ORF">ACEWY4_017068</name>
</gene>
<evidence type="ECO:0000313" key="3">
    <source>
        <dbReference type="Proteomes" id="UP001591681"/>
    </source>
</evidence>
<proteinExistence type="predicted"/>
<keyword evidence="1" id="KW-1133">Transmembrane helix</keyword>
<name>A0ABD1JNJ5_9TELE</name>
<evidence type="ECO:0000313" key="2">
    <source>
        <dbReference type="EMBL" id="KAL2088240.1"/>
    </source>
</evidence>
<feature type="transmembrane region" description="Helical" evidence="1">
    <location>
        <begin position="21"/>
        <end position="44"/>
    </location>
</feature>
<evidence type="ECO:0000256" key="1">
    <source>
        <dbReference type="SAM" id="Phobius"/>
    </source>
</evidence>
<keyword evidence="1" id="KW-0812">Transmembrane</keyword>
<accession>A0ABD1JNJ5</accession>
<keyword evidence="3" id="KW-1185">Reference proteome</keyword>
<protein>
    <submittedName>
        <fullName evidence="2">Uncharacterized protein</fullName>
    </submittedName>
</protein>
<dbReference type="AlphaFoldDB" id="A0ABD1JNJ5"/>
<dbReference type="EMBL" id="JBHFQA010000014">
    <property type="protein sequence ID" value="KAL2088240.1"/>
    <property type="molecule type" value="Genomic_DNA"/>
</dbReference>
<reference evidence="2 3" key="1">
    <citation type="submission" date="2024-09" db="EMBL/GenBank/DDBJ databases">
        <title>A chromosome-level genome assembly of Gray's grenadier anchovy, Coilia grayii.</title>
        <authorList>
            <person name="Fu Z."/>
        </authorList>
    </citation>
    <scope>NUCLEOTIDE SEQUENCE [LARGE SCALE GENOMIC DNA]</scope>
    <source>
        <strain evidence="2">G4</strain>
        <tissue evidence="2">Muscle</tissue>
    </source>
</reference>
<organism evidence="2 3">
    <name type="scientific">Coilia grayii</name>
    <name type="common">Gray's grenadier anchovy</name>
    <dbReference type="NCBI Taxonomy" id="363190"/>
    <lineage>
        <taxon>Eukaryota</taxon>
        <taxon>Metazoa</taxon>
        <taxon>Chordata</taxon>
        <taxon>Craniata</taxon>
        <taxon>Vertebrata</taxon>
        <taxon>Euteleostomi</taxon>
        <taxon>Actinopterygii</taxon>
        <taxon>Neopterygii</taxon>
        <taxon>Teleostei</taxon>
        <taxon>Clupei</taxon>
        <taxon>Clupeiformes</taxon>
        <taxon>Clupeoidei</taxon>
        <taxon>Engraulidae</taxon>
        <taxon>Coilinae</taxon>
        <taxon>Coilia</taxon>
    </lineage>
</organism>
<dbReference type="Proteomes" id="UP001591681">
    <property type="component" value="Unassembled WGS sequence"/>
</dbReference>
<keyword evidence="1" id="KW-0472">Membrane</keyword>
<comment type="caution">
    <text evidence="2">The sequence shown here is derived from an EMBL/GenBank/DDBJ whole genome shotgun (WGS) entry which is preliminary data.</text>
</comment>
<sequence length="221" mass="25054">MPPAKPDGRTGTVMFGIPPRAWLLPLLLSAMAALWGVPVTGGMISCVHRNPCMNTEALQERANCVARNISSAHDWRILLQMKHFRKITRWPKLHSCVMTRVAGFYERALRRKLGLEPTDPIGHHRGPIVDLIGLMHDLETCSRVDKKKCQVLVANAEKMASHEKPTTKMKPRDWAIRQIQHLNQALEKLSDADTLDKAMDELKFLHNYIKGTGIRKWAKAQ</sequence>